<dbReference type="Pfam" id="PF13561">
    <property type="entry name" value="adh_short_C2"/>
    <property type="match status" value="1"/>
</dbReference>
<dbReference type="Gene3D" id="3.40.50.720">
    <property type="entry name" value="NAD(P)-binding Rossmann-like Domain"/>
    <property type="match status" value="2"/>
</dbReference>
<dbReference type="GO" id="GO:0004316">
    <property type="term" value="F:3-oxoacyl-[acyl-carrier-protein] reductase (NADPH) activity"/>
    <property type="evidence" value="ECO:0007669"/>
    <property type="project" value="UniProtKB-EC"/>
</dbReference>
<keyword evidence="3" id="KW-0560">Oxidoreductase</keyword>
<comment type="caution">
    <text evidence="3">The sequence shown here is derived from an EMBL/GenBank/DDBJ whole genome shotgun (WGS) entry which is preliminary data.</text>
</comment>
<name>A0ABS8G521_9ALTE</name>
<gene>
    <name evidence="3" type="ORF">LJ739_05495</name>
</gene>
<accession>A0ABS8G521</accession>
<protein>
    <submittedName>
        <fullName evidence="3">3-oxoacyl-ACP reductase</fullName>
        <ecNumber evidence="3">1.1.1.100</ecNumber>
    </submittedName>
</protein>
<reference evidence="3 4" key="1">
    <citation type="submission" date="2021-10" db="EMBL/GenBank/DDBJ databases">
        <title>Draft genome of Aestuariibacter halophilus JC2043.</title>
        <authorList>
            <person name="Emsley S.A."/>
            <person name="Pfannmuller K.M."/>
            <person name="Ushijima B."/>
            <person name="Saw J.H."/>
            <person name="Videau P."/>
        </authorList>
    </citation>
    <scope>NUCLEOTIDE SEQUENCE [LARGE SCALE GENOMIC DNA]</scope>
    <source>
        <strain evidence="3 4">JC2043</strain>
    </source>
</reference>
<dbReference type="NCBIfam" id="NF006110">
    <property type="entry name" value="PRK08261.1"/>
    <property type="match status" value="1"/>
</dbReference>
<feature type="domain" description="Ketoreductase" evidence="2">
    <location>
        <begin position="211"/>
        <end position="388"/>
    </location>
</feature>
<proteinExistence type="inferred from homology"/>
<comment type="similarity">
    <text evidence="1">Belongs to the short-chain dehydrogenases/reductases (SDR) family.</text>
</comment>
<dbReference type="Proteomes" id="UP001520878">
    <property type="component" value="Unassembled WGS sequence"/>
</dbReference>
<dbReference type="PANTHER" id="PTHR42760">
    <property type="entry name" value="SHORT-CHAIN DEHYDROGENASES/REDUCTASES FAMILY MEMBER"/>
    <property type="match status" value="1"/>
</dbReference>
<dbReference type="SUPFAM" id="SSF51735">
    <property type="entry name" value="NAD(P)-binding Rossmann-fold domains"/>
    <property type="match status" value="2"/>
</dbReference>
<evidence type="ECO:0000256" key="1">
    <source>
        <dbReference type="ARBA" id="ARBA00006484"/>
    </source>
</evidence>
<evidence type="ECO:0000259" key="2">
    <source>
        <dbReference type="SMART" id="SM00822"/>
    </source>
</evidence>
<keyword evidence="4" id="KW-1185">Reference proteome</keyword>
<dbReference type="InterPro" id="IPR002347">
    <property type="entry name" value="SDR_fam"/>
</dbReference>
<evidence type="ECO:0000313" key="3">
    <source>
        <dbReference type="EMBL" id="MCC2615689.1"/>
    </source>
</evidence>
<evidence type="ECO:0000313" key="4">
    <source>
        <dbReference type="Proteomes" id="UP001520878"/>
    </source>
</evidence>
<dbReference type="PRINTS" id="PR00081">
    <property type="entry name" value="GDHRDH"/>
</dbReference>
<dbReference type="InterPro" id="IPR036291">
    <property type="entry name" value="NAD(P)-bd_dom_sf"/>
</dbReference>
<dbReference type="EMBL" id="JAJEWP010000001">
    <property type="protein sequence ID" value="MCC2615689.1"/>
    <property type="molecule type" value="Genomic_DNA"/>
</dbReference>
<dbReference type="InterPro" id="IPR057326">
    <property type="entry name" value="KR_dom"/>
</dbReference>
<organism evidence="3 4">
    <name type="scientific">Fluctibacter halophilus</name>
    <dbReference type="NCBI Taxonomy" id="226011"/>
    <lineage>
        <taxon>Bacteria</taxon>
        <taxon>Pseudomonadati</taxon>
        <taxon>Pseudomonadota</taxon>
        <taxon>Gammaproteobacteria</taxon>
        <taxon>Alteromonadales</taxon>
        <taxon>Alteromonadaceae</taxon>
        <taxon>Fluctibacter</taxon>
    </lineage>
</organism>
<dbReference type="PANTHER" id="PTHR42760:SF78">
    <property type="entry name" value="3-OXOACYL-[ACYL-CARRIER-PROTEIN] REDUCTASE [NADH]"/>
    <property type="match status" value="1"/>
</dbReference>
<dbReference type="RefSeq" id="WP_229157828.1">
    <property type="nucleotide sequence ID" value="NZ_JAJEWP010000001.1"/>
</dbReference>
<dbReference type="SMART" id="SM00822">
    <property type="entry name" value="PKS_KR"/>
    <property type="match status" value="1"/>
</dbReference>
<sequence length="451" mass="47623">MPDLLQRLHANPVSGWLLRSFSVPNPVPLARTQERFLPQPMTGKRVMHVELGGPENGSGVRSALEGSGASLIQPPQTTATGTIDLLIIDALQGLNGQTIEQLYRQCQPLMRGLNQCASVVVLSTAPQRHEPVNCACHSGLRGFTRSLAKELGRFGTRVNLISVPDGAHHHIAAALNFFATEHTCYVTGQVITLNPSTAPSTSWQAEPLRGKVAVVTGAAGGIGRATVLRLAQEGAKVICVDVPGAKQALEEAASACQGIPLAIDITSPEAPKLLLQCLSRIGEPGIDVFVHNAGITRDKSFANMDQNQWQQVMDVNLNAIIGMDKALLAQGALKQGARLVYLSSISGIAGNYGQTNYGYTKAALIGYVDGLAETLAEQGISACAVAPGFIETPMTRKMPFVTREVGRRLNAFKQGGIPMDVAQVIACLATEAGPAMSGNTIRVCGQQLLGA</sequence>
<dbReference type="EC" id="1.1.1.100" evidence="3"/>